<reference evidence="2 3" key="1">
    <citation type="submission" date="2024-05" db="EMBL/GenBank/DDBJ databases">
        <title>Genetic variation in Jamaican populations of the coffee berry borer (Hypothenemus hampei).</title>
        <authorList>
            <person name="Errbii M."/>
            <person name="Myrie A."/>
        </authorList>
    </citation>
    <scope>NUCLEOTIDE SEQUENCE [LARGE SCALE GENOMIC DNA]</scope>
    <source>
        <strain evidence="2">JA-Hopewell-2020-01-JO</strain>
        <tissue evidence="2">Whole body</tissue>
    </source>
</reference>
<dbReference type="InterPro" id="IPR003961">
    <property type="entry name" value="FN3_dom"/>
</dbReference>
<evidence type="ECO:0000259" key="1">
    <source>
        <dbReference type="PROSITE" id="PS50853"/>
    </source>
</evidence>
<dbReference type="SUPFAM" id="SSF49265">
    <property type="entry name" value="Fibronectin type III"/>
    <property type="match status" value="1"/>
</dbReference>
<name>A0ABD1E9P9_HYPHA</name>
<organism evidence="2 3">
    <name type="scientific">Hypothenemus hampei</name>
    <name type="common">Coffee berry borer</name>
    <dbReference type="NCBI Taxonomy" id="57062"/>
    <lineage>
        <taxon>Eukaryota</taxon>
        <taxon>Metazoa</taxon>
        <taxon>Ecdysozoa</taxon>
        <taxon>Arthropoda</taxon>
        <taxon>Hexapoda</taxon>
        <taxon>Insecta</taxon>
        <taxon>Pterygota</taxon>
        <taxon>Neoptera</taxon>
        <taxon>Endopterygota</taxon>
        <taxon>Coleoptera</taxon>
        <taxon>Polyphaga</taxon>
        <taxon>Cucujiformia</taxon>
        <taxon>Curculionidae</taxon>
        <taxon>Scolytinae</taxon>
        <taxon>Hypothenemus</taxon>
    </lineage>
</organism>
<evidence type="ECO:0000313" key="3">
    <source>
        <dbReference type="Proteomes" id="UP001566132"/>
    </source>
</evidence>
<proteinExistence type="predicted"/>
<feature type="domain" description="Fibronectin type-III" evidence="1">
    <location>
        <begin position="1"/>
        <end position="91"/>
    </location>
</feature>
<gene>
    <name evidence="2" type="ORF">ABEB36_013337</name>
</gene>
<protein>
    <recommendedName>
        <fullName evidence="1">Fibronectin type-III domain-containing protein</fullName>
    </recommendedName>
</protein>
<dbReference type="AlphaFoldDB" id="A0ABD1E9P9"/>
<dbReference type="Proteomes" id="UP001566132">
    <property type="component" value="Unassembled WGS sequence"/>
</dbReference>
<comment type="caution">
    <text evidence="2">The sequence shown here is derived from an EMBL/GenBank/DDBJ whole genome shotgun (WGS) entry which is preliminary data.</text>
</comment>
<accession>A0ABD1E9P9</accession>
<keyword evidence="3" id="KW-1185">Reference proteome</keyword>
<evidence type="ECO:0000313" key="2">
    <source>
        <dbReference type="EMBL" id="KAL1490682.1"/>
    </source>
</evidence>
<dbReference type="InterPro" id="IPR013783">
    <property type="entry name" value="Ig-like_fold"/>
</dbReference>
<dbReference type="InterPro" id="IPR036116">
    <property type="entry name" value="FN3_sf"/>
</dbReference>
<dbReference type="Gene3D" id="2.60.40.10">
    <property type="entry name" value="Immunoglobulins"/>
    <property type="match status" value="1"/>
</dbReference>
<dbReference type="EMBL" id="JBDJPC010000010">
    <property type="protein sequence ID" value="KAL1490682.1"/>
    <property type="molecule type" value="Genomic_DNA"/>
</dbReference>
<dbReference type="PROSITE" id="PS50853">
    <property type="entry name" value="FN3"/>
    <property type="match status" value="1"/>
</dbReference>
<sequence length="126" mass="14569">MQPPKCLHRNLHDISISWEEIKEFGSYEDSSKVYQLQINNEVKQWTTIYCGKNTLFKVDSLAPCRSYSFRIRIKSQESDWVYFKAATVDPGPYTSVIHMTRAIKLGNTSNIRKIAQISSVFLLKCS</sequence>